<evidence type="ECO:0000313" key="1">
    <source>
        <dbReference type="EMBL" id="SMF00261.1"/>
    </source>
</evidence>
<dbReference type="EMBL" id="FWZX01000002">
    <property type="protein sequence ID" value="SMF00261.1"/>
    <property type="molecule type" value="Genomic_DNA"/>
</dbReference>
<evidence type="ECO:0008006" key="3">
    <source>
        <dbReference type="Google" id="ProtNLM"/>
    </source>
</evidence>
<name>A0A1Y6BE93_9PROT</name>
<organism evidence="1 2">
    <name type="scientific">Tistlia consotensis USBA 355</name>
    <dbReference type="NCBI Taxonomy" id="560819"/>
    <lineage>
        <taxon>Bacteria</taxon>
        <taxon>Pseudomonadati</taxon>
        <taxon>Pseudomonadota</taxon>
        <taxon>Alphaproteobacteria</taxon>
        <taxon>Rhodospirillales</taxon>
        <taxon>Rhodovibrionaceae</taxon>
        <taxon>Tistlia</taxon>
    </lineage>
</organism>
<dbReference type="InterPro" id="IPR021252">
    <property type="entry name" value="DUF2794"/>
</dbReference>
<dbReference type="AlphaFoldDB" id="A0A1Y6BE93"/>
<accession>A0A1Y6BE93</accession>
<proteinExistence type="predicted"/>
<sequence>MGQLLSLQDFAQLRTPSRKQPRTVYFTRSELNALLSVYSRRVASGEWRDYAIDHHAGTAIFSIFRHSQERPIFAVAKRVGGAAKSGEYLLFSQGQRLARAKTLGEVLKTFERKLQVVS</sequence>
<dbReference type="STRING" id="560819.SAMN05428998_102331"/>
<keyword evidence="2" id="KW-1185">Reference proteome</keyword>
<dbReference type="Proteomes" id="UP000192917">
    <property type="component" value="Unassembled WGS sequence"/>
</dbReference>
<reference evidence="1 2" key="1">
    <citation type="submission" date="2017-04" db="EMBL/GenBank/DDBJ databases">
        <authorList>
            <person name="Afonso C.L."/>
            <person name="Miller P.J."/>
            <person name="Scott M.A."/>
            <person name="Spackman E."/>
            <person name="Goraichik I."/>
            <person name="Dimitrov K.M."/>
            <person name="Suarez D.L."/>
            <person name="Swayne D.E."/>
        </authorList>
    </citation>
    <scope>NUCLEOTIDE SEQUENCE [LARGE SCALE GENOMIC DNA]</scope>
    <source>
        <strain evidence="1 2">USBA 355</strain>
    </source>
</reference>
<dbReference type="Pfam" id="PF10984">
    <property type="entry name" value="DUF2794"/>
    <property type="match status" value="1"/>
</dbReference>
<gene>
    <name evidence="1" type="ORF">SAMN05428998_102331</name>
</gene>
<dbReference type="RefSeq" id="WP_085121399.1">
    <property type="nucleotide sequence ID" value="NZ_FWZX01000002.1"/>
</dbReference>
<protein>
    <recommendedName>
        <fullName evidence="3">DUF2794 domain-containing protein</fullName>
    </recommendedName>
</protein>
<evidence type="ECO:0000313" key="2">
    <source>
        <dbReference type="Proteomes" id="UP000192917"/>
    </source>
</evidence>